<evidence type="ECO:0000256" key="2">
    <source>
        <dbReference type="SAM" id="Phobius"/>
    </source>
</evidence>
<reference evidence="5" key="1">
    <citation type="submission" date="2016-10" db="EMBL/GenBank/DDBJ databases">
        <authorList>
            <person name="Varghese N."/>
            <person name="Submissions S."/>
        </authorList>
    </citation>
    <scope>NUCLEOTIDE SEQUENCE [LARGE SCALE GENOMIC DNA]</scope>
    <source>
        <strain evidence="5">DSM 44142</strain>
    </source>
</reference>
<feature type="compositionally biased region" description="Polar residues" evidence="1">
    <location>
        <begin position="1"/>
        <end position="16"/>
    </location>
</feature>
<feature type="region of interest" description="Disordered" evidence="1">
    <location>
        <begin position="1"/>
        <end position="31"/>
    </location>
</feature>
<feature type="transmembrane region" description="Helical" evidence="2">
    <location>
        <begin position="96"/>
        <end position="124"/>
    </location>
</feature>
<dbReference type="InterPro" id="IPR007065">
    <property type="entry name" value="HPP"/>
</dbReference>
<evidence type="ECO:0000259" key="3">
    <source>
        <dbReference type="Pfam" id="PF04982"/>
    </source>
</evidence>
<dbReference type="RefSeq" id="WP_068567989.1">
    <property type="nucleotide sequence ID" value="NZ_FNLF01000002.1"/>
</dbReference>
<dbReference type="InterPro" id="IPR058581">
    <property type="entry name" value="TM_HPP"/>
</dbReference>
<dbReference type="PANTHER" id="PTHR33741">
    <property type="entry name" value="TRANSMEMBRANE PROTEIN DDB_G0269096-RELATED"/>
    <property type="match status" value="1"/>
</dbReference>
<evidence type="ECO:0000256" key="1">
    <source>
        <dbReference type="SAM" id="MobiDB-lite"/>
    </source>
</evidence>
<gene>
    <name evidence="4" type="ORF">SAMN04489765_3809</name>
</gene>
<feature type="domain" description="HPP transmembrane region" evidence="3">
    <location>
        <begin position="31"/>
        <end position="181"/>
    </location>
</feature>
<dbReference type="OrthoDB" id="9811720at2"/>
<accession>A0A1H1H4H0</accession>
<keyword evidence="2" id="KW-1133">Transmembrane helix</keyword>
<keyword evidence="5" id="KW-1185">Reference proteome</keyword>
<keyword evidence="2" id="KW-0472">Membrane</keyword>
<feature type="transmembrane region" description="Helical" evidence="2">
    <location>
        <begin position="65"/>
        <end position="84"/>
    </location>
</feature>
<keyword evidence="2" id="KW-0812">Transmembrane</keyword>
<evidence type="ECO:0000313" key="5">
    <source>
        <dbReference type="Proteomes" id="UP000183053"/>
    </source>
</evidence>
<dbReference type="AlphaFoldDB" id="A0A1H1H4H0"/>
<dbReference type="STRING" id="47312.SAMN04489765_3809"/>
<feature type="transmembrane region" description="Helical" evidence="2">
    <location>
        <begin position="39"/>
        <end position="59"/>
    </location>
</feature>
<dbReference type="PANTHER" id="PTHR33741:SF5">
    <property type="entry name" value="TRANSMEMBRANE PROTEIN DDB_G0269096-RELATED"/>
    <property type="match status" value="1"/>
</dbReference>
<organism evidence="4 5">
    <name type="scientific">Tsukamurella pulmonis</name>
    <dbReference type="NCBI Taxonomy" id="47312"/>
    <lineage>
        <taxon>Bacteria</taxon>
        <taxon>Bacillati</taxon>
        <taxon>Actinomycetota</taxon>
        <taxon>Actinomycetes</taxon>
        <taxon>Mycobacteriales</taxon>
        <taxon>Tsukamurellaceae</taxon>
        <taxon>Tsukamurella</taxon>
    </lineage>
</organism>
<dbReference type="Pfam" id="PF04982">
    <property type="entry name" value="TM_HPP"/>
    <property type="match status" value="1"/>
</dbReference>
<name>A0A1H1H4H0_9ACTN</name>
<protein>
    <submittedName>
        <fullName evidence="4">HPP family protein</fullName>
    </submittedName>
</protein>
<evidence type="ECO:0000313" key="4">
    <source>
        <dbReference type="EMBL" id="SDR20340.1"/>
    </source>
</evidence>
<feature type="transmembrane region" description="Helical" evidence="2">
    <location>
        <begin position="153"/>
        <end position="171"/>
    </location>
</feature>
<sequence>MSASSSINVPSAQSTGAPAEPRKPWWESSAPPRPPVRTIVVALVAAAAGLMALAALTHLTDLPWLIPPLAASMALIVGAPKLPLSQPRNVVGGQMISALVGALVGLAGHSLWLGALAGALALAAMMATRVPHSPAAATAVIGATTAAVPGWEFVLLAGAAAVVLVLIGVVGNRYNGARDYPIYVW</sequence>
<dbReference type="Proteomes" id="UP000183053">
    <property type="component" value="Unassembled WGS sequence"/>
</dbReference>
<proteinExistence type="predicted"/>
<dbReference type="EMBL" id="FNLF01000002">
    <property type="protein sequence ID" value="SDR20340.1"/>
    <property type="molecule type" value="Genomic_DNA"/>
</dbReference>